<organism evidence="3 4">
    <name type="scientific">Hyaloscypha variabilis (strain UAMH 11265 / GT02V1 / F)</name>
    <name type="common">Meliniomyces variabilis</name>
    <dbReference type="NCBI Taxonomy" id="1149755"/>
    <lineage>
        <taxon>Eukaryota</taxon>
        <taxon>Fungi</taxon>
        <taxon>Dikarya</taxon>
        <taxon>Ascomycota</taxon>
        <taxon>Pezizomycotina</taxon>
        <taxon>Leotiomycetes</taxon>
        <taxon>Helotiales</taxon>
        <taxon>Hyaloscyphaceae</taxon>
        <taxon>Hyaloscypha</taxon>
        <taxon>Hyaloscypha variabilis</taxon>
    </lineage>
</organism>
<dbReference type="EMBL" id="KZ613946">
    <property type="protein sequence ID" value="PMD39550.1"/>
    <property type="molecule type" value="Genomic_DNA"/>
</dbReference>
<evidence type="ECO:0000256" key="2">
    <source>
        <dbReference type="SAM" id="MobiDB-lite"/>
    </source>
</evidence>
<dbReference type="AlphaFoldDB" id="A0A2J6RM04"/>
<feature type="compositionally biased region" description="Polar residues" evidence="2">
    <location>
        <begin position="341"/>
        <end position="351"/>
    </location>
</feature>
<dbReference type="OrthoDB" id="4849252at2759"/>
<dbReference type="Proteomes" id="UP000235786">
    <property type="component" value="Unassembled WGS sequence"/>
</dbReference>
<sequence length="508" mass="56999">MAEAIGLASSIIAIGAAATTALKVSRSMRQVARTIEAAGDEIEEFSMKIRAFASIIQFGVASLRRYATRCSSSKVMKYLEDLEVLENMALQSNRTTLKIKLAGRHTKSIQSSLTVLTRIKWYLAKPEVEALQPEMETLKTSLLVVMQSIQLEETQQGEDNEETRREIEDLKRQIKIQIKTIAILQESQARKKAQSSEPWNSSRLPSANLNQSFENALVTLGQNMVKYDRVPNPREHSTSTPSTSQFPSISTRSSNSRSQRSQPSTSAATSPVTPTIVTNVEEVKGHDVHSKTAPTSPVVPAIITILEETQRPDLRQERQRISTRQARKRSRSRGEVPEEGSPTSTIESQVRNDALVREEKSTTSKTRPTNYLQELSNTKRLILAERGNINTPNGSVSTTALIDEGLDFNLISLAHVQRLGLEMEPPNDDVPTWFTFESGERRQSCGRVVIWWRELGVRSKPFGVECLVYEHDIRDLVLGREFLRGRERARGGDGEAESEERAWDEERV</sequence>
<dbReference type="Gene3D" id="2.40.70.10">
    <property type="entry name" value="Acid Proteases"/>
    <property type="match status" value="1"/>
</dbReference>
<feature type="compositionally biased region" description="Basic and acidic residues" evidence="2">
    <location>
        <begin position="310"/>
        <end position="320"/>
    </location>
</feature>
<gene>
    <name evidence="3" type="ORF">L207DRAFT_634125</name>
</gene>
<dbReference type="InterPro" id="IPR021109">
    <property type="entry name" value="Peptidase_aspartic_dom_sf"/>
</dbReference>
<proteinExistence type="predicted"/>
<dbReference type="CDD" id="cd00303">
    <property type="entry name" value="retropepsin_like"/>
    <property type="match status" value="1"/>
</dbReference>
<feature type="coiled-coil region" evidence="1">
    <location>
        <begin position="153"/>
        <end position="187"/>
    </location>
</feature>
<keyword evidence="4" id="KW-1185">Reference proteome</keyword>
<keyword evidence="1" id="KW-0175">Coiled coil</keyword>
<evidence type="ECO:0000313" key="4">
    <source>
        <dbReference type="Proteomes" id="UP000235786"/>
    </source>
</evidence>
<feature type="region of interest" description="Disordered" evidence="2">
    <location>
        <begin position="488"/>
        <end position="508"/>
    </location>
</feature>
<evidence type="ECO:0008006" key="5">
    <source>
        <dbReference type="Google" id="ProtNLM"/>
    </source>
</evidence>
<feature type="compositionally biased region" description="Low complexity" evidence="2">
    <location>
        <begin position="238"/>
        <end position="275"/>
    </location>
</feature>
<reference evidence="3 4" key="1">
    <citation type="submission" date="2016-04" db="EMBL/GenBank/DDBJ databases">
        <title>A degradative enzymes factory behind the ericoid mycorrhizal symbiosis.</title>
        <authorList>
            <consortium name="DOE Joint Genome Institute"/>
            <person name="Martino E."/>
            <person name="Morin E."/>
            <person name="Grelet G."/>
            <person name="Kuo A."/>
            <person name="Kohler A."/>
            <person name="Daghino S."/>
            <person name="Barry K."/>
            <person name="Choi C."/>
            <person name="Cichocki N."/>
            <person name="Clum A."/>
            <person name="Copeland A."/>
            <person name="Hainaut M."/>
            <person name="Haridas S."/>
            <person name="Labutti K."/>
            <person name="Lindquist E."/>
            <person name="Lipzen A."/>
            <person name="Khouja H.-R."/>
            <person name="Murat C."/>
            <person name="Ohm R."/>
            <person name="Olson A."/>
            <person name="Spatafora J."/>
            <person name="Veneault-Fourrey C."/>
            <person name="Henrissat B."/>
            <person name="Grigoriev I."/>
            <person name="Martin F."/>
            <person name="Perotto S."/>
        </authorList>
    </citation>
    <scope>NUCLEOTIDE SEQUENCE [LARGE SCALE GENOMIC DNA]</scope>
    <source>
        <strain evidence="3 4">F</strain>
    </source>
</reference>
<feature type="region of interest" description="Disordered" evidence="2">
    <location>
        <begin position="310"/>
        <end position="368"/>
    </location>
</feature>
<protein>
    <recommendedName>
        <fullName evidence="5">Fungal N-terminal domain-containing protein</fullName>
    </recommendedName>
</protein>
<evidence type="ECO:0000256" key="1">
    <source>
        <dbReference type="SAM" id="Coils"/>
    </source>
</evidence>
<evidence type="ECO:0000313" key="3">
    <source>
        <dbReference type="EMBL" id="PMD39550.1"/>
    </source>
</evidence>
<dbReference type="STRING" id="1149755.A0A2J6RM04"/>
<name>A0A2J6RM04_HYAVF</name>
<accession>A0A2J6RM04</accession>
<feature type="region of interest" description="Disordered" evidence="2">
    <location>
        <begin position="229"/>
        <end position="275"/>
    </location>
</feature>